<keyword evidence="4 11" id="KW-0150">Chloroplast</keyword>
<comment type="subcellular location">
    <subcellularLocation>
        <location evidence="1 11">Plastid</location>
        <location evidence="1 11">Chloroplast</location>
    </subcellularLocation>
</comment>
<evidence type="ECO:0000256" key="11">
    <source>
        <dbReference type="RuleBase" id="RU363096"/>
    </source>
</evidence>
<dbReference type="InterPro" id="IPR029069">
    <property type="entry name" value="HotDog_dom_sf"/>
</dbReference>
<dbReference type="GO" id="GO:0009507">
    <property type="term" value="C:chloroplast"/>
    <property type="evidence" value="ECO:0007669"/>
    <property type="project" value="UniProtKB-SubCell"/>
</dbReference>
<dbReference type="PANTHER" id="PTHR31727:SF14">
    <property type="entry name" value="ACYL-[ACYL-CARRIER-PROTEIN] HYDROLASE"/>
    <property type="match status" value="1"/>
</dbReference>
<protein>
    <recommendedName>
        <fullName evidence="11">Acyl-[acyl-carrier-protein] hydrolase</fullName>
        <ecNumber evidence="11">3.1.2.-</ecNumber>
    </recommendedName>
</protein>
<reference evidence="15" key="1">
    <citation type="submission" date="2021-01" db="EMBL/GenBank/DDBJ databases">
        <authorList>
            <consortium name="Genoscope - CEA"/>
            <person name="William W."/>
        </authorList>
    </citation>
    <scope>NUCLEOTIDE SEQUENCE</scope>
</reference>
<dbReference type="EMBL" id="HG994359">
    <property type="protein sequence ID" value="CAF2101199.1"/>
    <property type="molecule type" value="Genomic_DNA"/>
</dbReference>
<dbReference type="InterPro" id="IPR045023">
    <property type="entry name" value="FATA/B"/>
</dbReference>
<keyword evidence="9 11" id="KW-0443">Lipid metabolism</keyword>
<gene>
    <name evidence="15" type="ORF">DARMORV10_A05P33690.1</name>
</gene>
<feature type="compositionally biased region" description="Polar residues" evidence="12">
    <location>
        <begin position="273"/>
        <end position="292"/>
    </location>
</feature>
<keyword evidence="8" id="KW-0809">Transit peptide</keyword>
<keyword evidence="5 11" id="KW-0934">Plastid</keyword>
<dbReference type="InterPro" id="IPR002864">
    <property type="entry name" value="Acyl-ACP_thioesterase_NHD"/>
</dbReference>
<dbReference type="InterPro" id="IPR049427">
    <property type="entry name" value="Acyl-ACP_TE_C"/>
</dbReference>
<comment type="similarity">
    <text evidence="2 11">Belongs to the acyl-ACP thioesterase family.</text>
</comment>
<evidence type="ECO:0000256" key="6">
    <source>
        <dbReference type="ARBA" id="ARBA00022801"/>
    </source>
</evidence>
<feature type="domain" description="Acyl-ACP thioesterase-like C-terminal" evidence="14">
    <location>
        <begin position="216"/>
        <end position="308"/>
    </location>
</feature>
<evidence type="ECO:0000256" key="8">
    <source>
        <dbReference type="ARBA" id="ARBA00022946"/>
    </source>
</evidence>
<keyword evidence="3 11" id="KW-0444">Lipid biosynthesis</keyword>
<evidence type="ECO:0000256" key="1">
    <source>
        <dbReference type="ARBA" id="ARBA00004229"/>
    </source>
</evidence>
<keyword evidence="6 11" id="KW-0378">Hydrolase</keyword>
<proteinExistence type="inferred from homology"/>
<dbReference type="GO" id="GO:0016297">
    <property type="term" value="F:fatty acyl-[ACP] hydrolase activity"/>
    <property type="evidence" value="ECO:0007669"/>
    <property type="project" value="InterPro"/>
</dbReference>
<evidence type="ECO:0000256" key="2">
    <source>
        <dbReference type="ARBA" id="ARBA00006500"/>
    </source>
</evidence>
<dbReference type="Pfam" id="PF20791">
    <property type="entry name" value="Acyl-ACP_TE_C"/>
    <property type="match status" value="1"/>
</dbReference>
<dbReference type="PANTHER" id="PTHR31727">
    <property type="entry name" value="OLEOYL-ACYL CARRIER PROTEIN THIOESTERASE 1, CHLOROPLASTIC"/>
    <property type="match status" value="1"/>
</dbReference>
<accession>A0A816TH43</accession>
<dbReference type="Proteomes" id="UP001295469">
    <property type="component" value="Chromosome A05"/>
</dbReference>
<evidence type="ECO:0000256" key="10">
    <source>
        <dbReference type="ARBA" id="ARBA00023160"/>
    </source>
</evidence>
<comment type="function">
    <text evidence="11">Plays an essential role in chain termination during de novo fatty acid synthesis.</text>
</comment>
<dbReference type="AlphaFoldDB" id="A0A816TH43"/>
<evidence type="ECO:0000259" key="14">
    <source>
        <dbReference type="Pfam" id="PF20791"/>
    </source>
</evidence>
<evidence type="ECO:0000313" key="15">
    <source>
        <dbReference type="EMBL" id="CAF2101199.1"/>
    </source>
</evidence>
<feature type="domain" description="Acyl-ACP thioesterase N-terminal hotdog" evidence="13">
    <location>
        <begin position="140"/>
        <end position="188"/>
    </location>
</feature>
<dbReference type="EC" id="3.1.2.-" evidence="11"/>
<evidence type="ECO:0000256" key="5">
    <source>
        <dbReference type="ARBA" id="ARBA00022640"/>
    </source>
</evidence>
<evidence type="ECO:0000256" key="3">
    <source>
        <dbReference type="ARBA" id="ARBA00022516"/>
    </source>
</evidence>
<organism evidence="15">
    <name type="scientific">Brassica napus</name>
    <name type="common">Rape</name>
    <dbReference type="NCBI Taxonomy" id="3708"/>
    <lineage>
        <taxon>Eukaryota</taxon>
        <taxon>Viridiplantae</taxon>
        <taxon>Streptophyta</taxon>
        <taxon>Embryophyta</taxon>
        <taxon>Tracheophyta</taxon>
        <taxon>Spermatophyta</taxon>
        <taxon>Magnoliopsida</taxon>
        <taxon>eudicotyledons</taxon>
        <taxon>Gunneridae</taxon>
        <taxon>Pentapetalae</taxon>
        <taxon>rosids</taxon>
        <taxon>malvids</taxon>
        <taxon>Brassicales</taxon>
        <taxon>Brassicaceae</taxon>
        <taxon>Brassiceae</taxon>
        <taxon>Brassica</taxon>
    </lineage>
</organism>
<name>A0A816TH43_BRANA</name>
<evidence type="ECO:0000256" key="12">
    <source>
        <dbReference type="SAM" id="MobiDB-lite"/>
    </source>
</evidence>
<evidence type="ECO:0000256" key="9">
    <source>
        <dbReference type="ARBA" id="ARBA00023098"/>
    </source>
</evidence>
<keyword evidence="7 11" id="KW-0276">Fatty acid metabolism</keyword>
<evidence type="ECO:0000259" key="13">
    <source>
        <dbReference type="Pfam" id="PF01643"/>
    </source>
</evidence>
<evidence type="ECO:0000256" key="4">
    <source>
        <dbReference type="ARBA" id="ARBA00022528"/>
    </source>
</evidence>
<evidence type="ECO:0000256" key="7">
    <source>
        <dbReference type="ARBA" id="ARBA00022832"/>
    </source>
</evidence>
<sequence length="312" mass="35502">MPHRQNILIHSFCHVTGNPDQQIVIAAQLTKPLISSNRHTSTVMPSLLYRDSSAPLRLSFSASLLFSDSLHSTSVFFSLSSDSTLARSLLMSLHLHYRLCQLLKNRRVETNQWSDVVMTEEEGIQFLMVDARHRSFAVKTIMHIEIYRYPAWGDVVEIETWCQSEGRIGTRRDWILKDIANAEVTGRATRFPSHHFLLSPLEENNRSLKKIPTLEDLAKYSIIGLKPRQADLDMNHHVNNFTYIGWILEVNTHELWITGRECQQGDVVDSLTTSKNGSATSGTQSHNDSQFLSGDGQEINCGTTLWRKKPSR</sequence>
<dbReference type="Pfam" id="PF01643">
    <property type="entry name" value="Acyl-ACP_TE"/>
    <property type="match status" value="1"/>
</dbReference>
<dbReference type="SUPFAM" id="SSF54637">
    <property type="entry name" value="Thioesterase/thiol ester dehydrase-isomerase"/>
    <property type="match status" value="2"/>
</dbReference>
<keyword evidence="10 11" id="KW-0275">Fatty acid biosynthesis</keyword>
<dbReference type="Gene3D" id="3.10.129.10">
    <property type="entry name" value="Hotdog Thioesterase"/>
    <property type="match status" value="1"/>
</dbReference>
<feature type="region of interest" description="Disordered" evidence="12">
    <location>
        <begin position="273"/>
        <end position="296"/>
    </location>
</feature>
<dbReference type="GO" id="GO:0006633">
    <property type="term" value="P:fatty acid biosynthetic process"/>
    <property type="evidence" value="ECO:0007669"/>
    <property type="project" value="UniProtKB-KW"/>
</dbReference>